<organism evidence="3 5">
    <name type="scientific">Dracunculus medinensis</name>
    <name type="common">Guinea worm</name>
    <dbReference type="NCBI Taxonomy" id="318479"/>
    <lineage>
        <taxon>Eukaryota</taxon>
        <taxon>Metazoa</taxon>
        <taxon>Ecdysozoa</taxon>
        <taxon>Nematoda</taxon>
        <taxon>Chromadorea</taxon>
        <taxon>Rhabditida</taxon>
        <taxon>Spirurina</taxon>
        <taxon>Dracunculoidea</taxon>
        <taxon>Dracunculidae</taxon>
        <taxon>Dracunculus</taxon>
    </lineage>
</organism>
<feature type="domain" description="PEHE" evidence="1">
    <location>
        <begin position="78"/>
        <end position="172"/>
    </location>
</feature>
<dbReference type="WBParaSite" id="DME_0000657801-mRNA-1">
    <property type="protein sequence ID" value="DME_0000657801-mRNA-1"/>
    <property type="gene ID" value="DME_0000657801"/>
</dbReference>
<dbReference type="EMBL" id="UYYG01000018">
    <property type="protein sequence ID" value="VDN51334.1"/>
    <property type="molecule type" value="Genomic_DNA"/>
</dbReference>
<proteinExistence type="predicted"/>
<dbReference type="Proteomes" id="UP000038040">
    <property type="component" value="Unplaced"/>
</dbReference>
<name>A0A0N4UGF9_DRAME</name>
<reference evidence="5" key="1">
    <citation type="submission" date="2017-02" db="UniProtKB">
        <authorList>
            <consortium name="WormBaseParasite"/>
        </authorList>
    </citation>
    <scope>IDENTIFICATION</scope>
</reference>
<reference evidence="2 4" key="2">
    <citation type="submission" date="2018-11" db="EMBL/GenBank/DDBJ databases">
        <authorList>
            <consortium name="Pathogen Informatics"/>
        </authorList>
    </citation>
    <scope>NUCLEOTIDE SEQUENCE [LARGE SCALE GENOMIC DNA]</scope>
</reference>
<evidence type="ECO:0000313" key="3">
    <source>
        <dbReference type="Proteomes" id="UP000038040"/>
    </source>
</evidence>
<evidence type="ECO:0000313" key="4">
    <source>
        <dbReference type="Proteomes" id="UP000274756"/>
    </source>
</evidence>
<dbReference type="GO" id="GO:1902562">
    <property type="term" value="C:H4 histone acetyltransferase complex"/>
    <property type="evidence" value="ECO:0007669"/>
    <property type="project" value="UniProtKB-ARBA"/>
</dbReference>
<dbReference type="Pfam" id="PF15275">
    <property type="entry name" value="PEHE"/>
    <property type="match status" value="1"/>
</dbReference>
<dbReference type="Proteomes" id="UP000274756">
    <property type="component" value="Unassembled WGS sequence"/>
</dbReference>
<gene>
    <name evidence="2" type="ORF">DME_LOCUS1307</name>
</gene>
<protein>
    <submittedName>
        <fullName evidence="5">PEHE domain-containing protein</fullName>
    </submittedName>
</protein>
<evidence type="ECO:0000313" key="5">
    <source>
        <dbReference type="WBParaSite" id="DME_0000657801-mRNA-1"/>
    </source>
</evidence>
<dbReference type="Gene3D" id="6.10.250.2000">
    <property type="match status" value="1"/>
</dbReference>
<sequence>MTTFRHKSNMSKPLRISLNSLNTDNGRLTRSFKCFKKIKKIGLFMTGKPTASRMNRTLNLQSFEVQSHKKTYMTTSQELEIPKFIEVGRTEPLRGTPRLNDEDCSDEAYLKRHEKHEKQEKIMKRRDLSRQREQLYRMHLMKISTPEEPKLPMISAVKVVSRIPKFKTGKKN</sequence>
<dbReference type="OrthoDB" id="5822988at2759"/>
<dbReference type="InterPro" id="IPR029332">
    <property type="entry name" value="PEHE_dom"/>
</dbReference>
<evidence type="ECO:0000259" key="1">
    <source>
        <dbReference type="PROSITE" id="PS52052"/>
    </source>
</evidence>
<accession>A0A0N4UGF9</accession>
<dbReference type="AlphaFoldDB" id="A0A0N4UGF9"/>
<dbReference type="STRING" id="318479.A0A0N4UGF9"/>
<dbReference type="PROSITE" id="PS52052">
    <property type="entry name" value="PEHE"/>
    <property type="match status" value="1"/>
</dbReference>
<keyword evidence="4" id="KW-1185">Reference proteome</keyword>
<evidence type="ECO:0000313" key="2">
    <source>
        <dbReference type="EMBL" id="VDN51334.1"/>
    </source>
</evidence>